<reference evidence="2" key="1">
    <citation type="submission" date="2022-08" db="EMBL/GenBank/DDBJ databases">
        <title>Nisaea acidiphila sp. nov., isolated from a marine algal debris and emended description of the genus Nisaea Urios et al. 2008.</title>
        <authorList>
            <person name="Kwon K."/>
        </authorList>
    </citation>
    <scope>NUCLEOTIDE SEQUENCE</scope>
    <source>
        <strain evidence="2">MEBiC11861</strain>
    </source>
</reference>
<accession>A0A9J7ANJ1</accession>
<gene>
    <name evidence="2" type="ORF">NUH88_12115</name>
</gene>
<keyword evidence="3" id="KW-1185">Reference proteome</keyword>
<dbReference type="EMBL" id="CP102480">
    <property type="protein sequence ID" value="UUX48161.1"/>
    <property type="molecule type" value="Genomic_DNA"/>
</dbReference>
<sequence length="361" mass="38876">MSSDLIPTPPPHKRQRRIGTVLSFVVALAVLTYVGNWFAAAYWLEGKIQDWAAEEKARGNEIAYRDLRFEGFPFEMSILARDVSYKRTRGRLEEAVSLGALRAVAKPWAPLDYTLTAESDVTATQRNLDQDTLVTMVAAPRSQLDTRFYGSGILEHARLTAFGGQITSERAGDGKGPRDAARFTAASLTIDQAEEIGDHTDASAVLNLTATRVESPILSTLGTRAEHAALALEATLRGALNGTGSDDLALWRDSGGTLDINRFTLAMDPVGLRLNATLALDPLLRPEGAGTLEVKGFDEAIQDLVKAGHMKQDAAEIAKLVLAAFSRTSPSDGTRIVSLPVAAQDGRVSAGPFTLFRIPAF</sequence>
<dbReference type="InterPro" id="IPR018666">
    <property type="entry name" value="DUF2125"/>
</dbReference>
<organism evidence="2 3">
    <name type="scientific">Nisaea acidiphila</name>
    <dbReference type="NCBI Taxonomy" id="1862145"/>
    <lineage>
        <taxon>Bacteria</taxon>
        <taxon>Pseudomonadati</taxon>
        <taxon>Pseudomonadota</taxon>
        <taxon>Alphaproteobacteria</taxon>
        <taxon>Rhodospirillales</taxon>
        <taxon>Thalassobaculaceae</taxon>
        <taxon>Nisaea</taxon>
    </lineage>
</organism>
<evidence type="ECO:0000313" key="2">
    <source>
        <dbReference type="EMBL" id="UUX48161.1"/>
    </source>
</evidence>
<keyword evidence="1" id="KW-0812">Transmembrane</keyword>
<dbReference type="KEGG" id="naci:NUH88_12115"/>
<feature type="transmembrane region" description="Helical" evidence="1">
    <location>
        <begin position="21"/>
        <end position="44"/>
    </location>
</feature>
<protein>
    <submittedName>
        <fullName evidence="2">DUF2125 domain-containing protein</fullName>
    </submittedName>
</protein>
<evidence type="ECO:0000313" key="3">
    <source>
        <dbReference type="Proteomes" id="UP001060336"/>
    </source>
</evidence>
<dbReference type="AlphaFoldDB" id="A0A9J7ANJ1"/>
<dbReference type="Proteomes" id="UP001060336">
    <property type="component" value="Chromosome"/>
</dbReference>
<name>A0A9J7ANJ1_9PROT</name>
<proteinExistence type="predicted"/>
<keyword evidence="1" id="KW-0472">Membrane</keyword>
<dbReference type="RefSeq" id="WP_257766669.1">
    <property type="nucleotide sequence ID" value="NZ_CP102480.1"/>
</dbReference>
<dbReference type="Pfam" id="PF09898">
    <property type="entry name" value="DUF2125"/>
    <property type="match status" value="1"/>
</dbReference>
<evidence type="ECO:0000256" key="1">
    <source>
        <dbReference type="SAM" id="Phobius"/>
    </source>
</evidence>
<keyword evidence="1" id="KW-1133">Transmembrane helix</keyword>